<keyword evidence="1" id="KW-1185">Reference proteome</keyword>
<organism evidence="1 2">
    <name type="scientific">Romanomermis culicivorax</name>
    <name type="common">Nematode worm</name>
    <dbReference type="NCBI Taxonomy" id="13658"/>
    <lineage>
        <taxon>Eukaryota</taxon>
        <taxon>Metazoa</taxon>
        <taxon>Ecdysozoa</taxon>
        <taxon>Nematoda</taxon>
        <taxon>Enoplea</taxon>
        <taxon>Dorylaimia</taxon>
        <taxon>Mermithida</taxon>
        <taxon>Mermithoidea</taxon>
        <taxon>Mermithidae</taxon>
        <taxon>Romanomermis</taxon>
    </lineage>
</organism>
<reference evidence="2" key="1">
    <citation type="submission" date="2022-11" db="UniProtKB">
        <authorList>
            <consortium name="WormBaseParasite"/>
        </authorList>
    </citation>
    <scope>IDENTIFICATION</scope>
</reference>
<dbReference type="WBParaSite" id="nRc.2.0.1.t23972-RA">
    <property type="protein sequence ID" value="nRc.2.0.1.t23972-RA"/>
    <property type="gene ID" value="nRc.2.0.1.g23972"/>
</dbReference>
<proteinExistence type="predicted"/>
<name>A0A915JCT3_ROMCU</name>
<evidence type="ECO:0000313" key="1">
    <source>
        <dbReference type="Proteomes" id="UP000887565"/>
    </source>
</evidence>
<evidence type="ECO:0000313" key="2">
    <source>
        <dbReference type="WBParaSite" id="nRc.2.0.1.t23972-RA"/>
    </source>
</evidence>
<dbReference type="AlphaFoldDB" id="A0A915JCT3"/>
<dbReference type="Proteomes" id="UP000887565">
    <property type="component" value="Unplaced"/>
</dbReference>
<protein>
    <submittedName>
        <fullName evidence="2">Uncharacterized protein</fullName>
    </submittedName>
</protein>
<accession>A0A915JCT3</accession>
<sequence>GYAAVNVAQNVVTCPKIRTQGKRRLCSAPALVPKLTNDKLRKLCQDQNWLNLVVRQMVNVQHSIFALRNIASGTIVVNQNKNFMKKVHLDRRIASLVNEEEKARKAE</sequence>